<accession>A0ABM9BT57</accession>
<dbReference type="EMBL" id="CAKMMG010000001">
    <property type="protein sequence ID" value="CAH1194226.1"/>
    <property type="molecule type" value="Genomic_DNA"/>
</dbReference>
<organism evidence="1 2">
    <name type="scientific">Paenibacillus auburnensis</name>
    <dbReference type="NCBI Taxonomy" id="2905649"/>
    <lineage>
        <taxon>Bacteria</taxon>
        <taxon>Bacillati</taxon>
        <taxon>Bacillota</taxon>
        <taxon>Bacilli</taxon>
        <taxon>Bacillales</taxon>
        <taxon>Paenibacillaceae</taxon>
        <taxon>Paenibacillus</taxon>
    </lineage>
</organism>
<evidence type="ECO:0000313" key="1">
    <source>
        <dbReference type="EMBL" id="CAH1194226.1"/>
    </source>
</evidence>
<evidence type="ECO:0000313" key="2">
    <source>
        <dbReference type="Proteomes" id="UP000838324"/>
    </source>
</evidence>
<comment type="caution">
    <text evidence="1">The sequence shown here is derived from an EMBL/GenBank/DDBJ whole genome shotgun (WGS) entry which is preliminary data.</text>
</comment>
<gene>
    <name evidence="1" type="ORF">PAECIP111892_01481</name>
</gene>
<reference evidence="1" key="1">
    <citation type="submission" date="2022-01" db="EMBL/GenBank/DDBJ databases">
        <authorList>
            <person name="Criscuolo A."/>
        </authorList>
    </citation>
    <scope>NUCLEOTIDE SEQUENCE</scope>
    <source>
        <strain evidence="1">CIP111892</strain>
    </source>
</reference>
<keyword evidence="2" id="KW-1185">Reference proteome</keyword>
<dbReference type="Proteomes" id="UP000838324">
    <property type="component" value="Unassembled WGS sequence"/>
</dbReference>
<proteinExistence type="predicted"/>
<protein>
    <recommendedName>
        <fullName evidence="3">DUF4004 domain-containing protein</fullName>
    </recommendedName>
</protein>
<dbReference type="RefSeq" id="WP_236331452.1">
    <property type="nucleotide sequence ID" value="NZ_CAKMMG010000001.1"/>
</dbReference>
<dbReference type="Pfam" id="PF13171">
    <property type="entry name" value="DUF4004"/>
    <property type="match status" value="1"/>
</dbReference>
<dbReference type="InterPro" id="IPR025063">
    <property type="entry name" value="DUF4004"/>
</dbReference>
<name>A0ABM9BT57_9BACL</name>
<evidence type="ECO:0008006" key="3">
    <source>
        <dbReference type="Google" id="ProtNLM"/>
    </source>
</evidence>
<sequence>MEEDLISKKELLELTGISYGQLYRWKRKQLIPEEWFIRKSAFTGQETFFPKERILRRVHNIINMKGDLSLDELAEKLADTTSYAHPHLSLSAAQLLERNIVSLTTLNRFGDATAGGKKYTFEQVVHLVAVDGLLSKGEMNLDEADGLFRTLTKNTAKFAGKNWELFFIRKMGASFFLLAATPADLIFDDGTRLVSRLSLTDLVEQLNGKLN</sequence>